<keyword evidence="1" id="KW-0805">Transcription regulation</keyword>
<reference evidence="9" key="1">
    <citation type="submission" date="2016-10" db="EMBL/GenBank/DDBJ databases">
        <authorList>
            <person name="Benchimol M."/>
            <person name="Almeida L.G."/>
            <person name="Vasconcelos A.T."/>
            <person name="Perreira-Neves A."/>
            <person name="Rosa I.A."/>
            <person name="Tasca T."/>
            <person name="Bogo M.R."/>
            <person name="de Souza W."/>
        </authorList>
    </citation>
    <scope>NUCLEOTIDE SEQUENCE [LARGE SCALE GENOMIC DNA]</scope>
    <source>
        <strain evidence="9">K</strain>
    </source>
</reference>
<dbReference type="Gene3D" id="1.10.10.60">
    <property type="entry name" value="Homeodomain-like"/>
    <property type="match status" value="2"/>
</dbReference>
<evidence type="ECO:0000256" key="5">
    <source>
        <dbReference type="SAM" id="MobiDB-lite"/>
    </source>
</evidence>
<proteinExistence type="predicted"/>
<keyword evidence="3" id="KW-0804">Transcription</keyword>
<dbReference type="GO" id="GO:0042795">
    <property type="term" value="P:snRNA transcription by RNA polymerase II"/>
    <property type="evidence" value="ECO:0007669"/>
    <property type="project" value="TreeGrafter"/>
</dbReference>
<evidence type="ECO:0000256" key="2">
    <source>
        <dbReference type="ARBA" id="ARBA00023125"/>
    </source>
</evidence>
<feature type="region of interest" description="Disordered" evidence="5">
    <location>
        <begin position="495"/>
        <end position="517"/>
    </location>
</feature>
<accession>A0A1J4JIE8</accession>
<dbReference type="SUPFAM" id="SSF46689">
    <property type="entry name" value="Homeodomain-like"/>
    <property type="match status" value="2"/>
</dbReference>
<dbReference type="InterPro" id="IPR001005">
    <property type="entry name" value="SANT/Myb"/>
</dbReference>
<evidence type="ECO:0000256" key="1">
    <source>
        <dbReference type="ARBA" id="ARBA00023015"/>
    </source>
</evidence>
<dbReference type="PROSITE" id="PS50090">
    <property type="entry name" value="MYB_LIKE"/>
    <property type="match status" value="2"/>
</dbReference>
<dbReference type="GO" id="GO:0019185">
    <property type="term" value="C:snRNA-activating protein complex"/>
    <property type="evidence" value="ECO:0007669"/>
    <property type="project" value="TreeGrafter"/>
</dbReference>
<dbReference type="InterPro" id="IPR051575">
    <property type="entry name" value="Myb-like_DNA-bd"/>
</dbReference>
<dbReference type="AlphaFoldDB" id="A0A1J4JIE8"/>
<evidence type="ECO:0000313" key="9">
    <source>
        <dbReference type="EMBL" id="OHS98465.1"/>
    </source>
</evidence>
<gene>
    <name evidence="9" type="ORF">TRFO_35139</name>
</gene>
<feature type="compositionally biased region" description="Low complexity" evidence="5">
    <location>
        <begin position="449"/>
        <end position="463"/>
    </location>
</feature>
<feature type="domain" description="Myb-like" evidence="6">
    <location>
        <begin position="155"/>
        <end position="206"/>
    </location>
</feature>
<dbReference type="GO" id="GO:0001006">
    <property type="term" value="F:RNA polymerase III type 3 promoter sequence-specific DNA binding"/>
    <property type="evidence" value="ECO:0007669"/>
    <property type="project" value="TreeGrafter"/>
</dbReference>
<dbReference type="InterPro" id="IPR017884">
    <property type="entry name" value="SANT_dom"/>
</dbReference>
<evidence type="ECO:0008006" key="11">
    <source>
        <dbReference type="Google" id="ProtNLM"/>
    </source>
</evidence>
<evidence type="ECO:0000259" key="8">
    <source>
        <dbReference type="PROSITE" id="PS51294"/>
    </source>
</evidence>
<evidence type="ECO:0000259" key="6">
    <source>
        <dbReference type="PROSITE" id="PS50090"/>
    </source>
</evidence>
<dbReference type="Proteomes" id="UP000179807">
    <property type="component" value="Unassembled WGS sequence"/>
</dbReference>
<keyword evidence="2" id="KW-0238">DNA-binding</keyword>
<dbReference type="InterPro" id="IPR017930">
    <property type="entry name" value="Myb_dom"/>
</dbReference>
<dbReference type="GO" id="GO:0000978">
    <property type="term" value="F:RNA polymerase II cis-regulatory region sequence-specific DNA binding"/>
    <property type="evidence" value="ECO:0007669"/>
    <property type="project" value="TreeGrafter"/>
</dbReference>
<evidence type="ECO:0000259" key="7">
    <source>
        <dbReference type="PROSITE" id="PS51293"/>
    </source>
</evidence>
<feature type="domain" description="SANT" evidence="7">
    <location>
        <begin position="158"/>
        <end position="210"/>
    </location>
</feature>
<dbReference type="EMBL" id="MLAK01001054">
    <property type="protein sequence ID" value="OHS98465.1"/>
    <property type="molecule type" value="Genomic_DNA"/>
</dbReference>
<name>A0A1J4JIE8_9EUKA</name>
<dbReference type="PROSITE" id="PS51294">
    <property type="entry name" value="HTH_MYB"/>
    <property type="match status" value="2"/>
</dbReference>
<feature type="region of interest" description="Disordered" evidence="5">
    <location>
        <begin position="436"/>
        <end position="474"/>
    </location>
</feature>
<dbReference type="OrthoDB" id="39591at2759"/>
<dbReference type="RefSeq" id="XP_068351602.1">
    <property type="nucleotide sequence ID" value="XM_068510083.1"/>
</dbReference>
<feature type="domain" description="HTH myb-type" evidence="8">
    <location>
        <begin position="102"/>
        <end position="152"/>
    </location>
</feature>
<dbReference type="SMART" id="SM00717">
    <property type="entry name" value="SANT"/>
    <property type="match status" value="2"/>
</dbReference>
<dbReference type="VEuPathDB" id="TrichDB:TRFO_35139"/>
<dbReference type="GeneID" id="94844787"/>
<dbReference type="Pfam" id="PF00249">
    <property type="entry name" value="Myb_DNA-binding"/>
    <property type="match status" value="2"/>
</dbReference>
<dbReference type="GO" id="GO:0042796">
    <property type="term" value="P:snRNA transcription by RNA polymerase III"/>
    <property type="evidence" value="ECO:0007669"/>
    <property type="project" value="TreeGrafter"/>
</dbReference>
<evidence type="ECO:0000313" key="10">
    <source>
        <dbReference type="Proteomes" id="UP000179807"/>
    </source>
</evidence>
<keyword evidence="10" id="KW-1185">Reference proteome</keyword>
<feature type="compositionally biased region" description="Pro residues" evidence="5">
    <location>
        <begin position="436"/>
        <end position="448"/>
    </location>
</feature>
<feature type="compositionally biased region" description="Polar residues" evidence="5">
    <location>
        <begin position="506"/>
        <end position="517"/>
    </location>
</feature>
<organism evidence="9 10">
    <name type="scientific">Tritrichomonas foetus</name>
    <dbReference type="NCBI Taxonomy" id="1144522"/>
    <lineage>
        <taxon>Eukaryota</taxon>
        <taxon>Metamonada</taxon>
        <taxon>Parabasalia</taxon>
        <taxon>Tritrichomonadida</taxon>
        <taxon>Tritrichomonadidae</taxon>
        <taxon>Tritrichomonas</taxon>
    </lineage>
</organism>
<dbReference type="InterPro" id="IPR009057">
    <property type="entry name" value="Homeodomain-like_sf"/>
</dbReference>
<comment type="caution">
    <text evidence="9">The sequence shown here is derived from an EMBL/GenBank/DDBJ whole genome shotgun (WGS) entry which is preliminary data.</text>
</comment>
<dbReference type="PANTHER" id="PTHR46621">
    <property type="entry name" value="SNRNA-ACTIVATING PROTEIN COMPLEX SUBUNIT 4"/>
    <property type="match status" value="1"/>
</dbReference>
<sequence>MISELYWNRQMSKANNTIRAIRDITLSFFPDNIVNKPNTSQFLSVSSAIESFLKKTITYSQLYNIVLQTTGIVQPIERLKSILQTCPEPIPEPDDDEIGKSKYRRKSRPWTTYEDQRLICAIYHNGIENWTQISKFVGNGRTRSQCSQRWYRGLNPKINKNQWTKEEESRLIDVVQQYGDKSWTKIASKMGNRSDVQCRYRFKQLIREMERKGIAIEIGIGEPDEGESEYEASDDPQANLNNSRRNISILNSNKNQIARKFIEKLNMAPNRPSNINYTTNVNGNDPNECLNKMTMVKHNGKIFNGNLAVNGPNINSNVPIYSNASNVIPIRSPQIVYCPAPQSQIPQQAPQQITQQAPQQQVMQVVQFPSQQPVVLLAGQPGNSIGPITPQTPTTSFSPSQAPVSIPIQIQIDAPQIPIQQIPPTIQQTITQAVPQPLPSQPLQPQPLPSQQLQPPLLQSQPASLPPQPIHQLSPPALSQVQLPIQSQINMQPQLQFSPPIHPNGAPQQILTAPQSSPMPAHFPQNFIYNSATQPAPSPANINTLIPIDRTSSQKVIRSNHQRKEENQAVQSPFSLFPQHIVQSPALVFGVPSPMPIASPALKVAPVQDHPGGEVFPLELGQQKVHTITAPAFDGKMYSVY</sequence>
<keyword evidence="4" id="KW-0539">Nucleus</keyword>
<evidence type="ECO:0000256" key="3">
    <source>
        <dbReference type="ARBA" id="ARBA00023163"/>
    </source>
</evidence>
<feature type="domain" description="Myb-like" evidence="6">
    <location>
        <begin position="102"/>
        <end position="154"/>
    </location>
</feature>
<dbReference type="PANTHER" id="PTHR46621:SF1">
    <property type="entry name" value="SNRNA-ACTIVATING PROTEIN COMPLEX SUBUNIT 4"/>
    <property type="match status" value="1"/>
</dbReference>
<feature type="domain" description="HTH myb-type" evidence="8">
    <location>
        <begin position="155"/>
        <end position="210"/>
    </location>
</feature>
<evidence type="ECO:0000256" key="4">
    <source>
        <dbReference type="ARBA" id="ARBA00023242"/>
    </source>
</evidence>
<protein>
    <recommendedName>
        <fullName evidence="11">Myb-like DNA-binding domain containing protein</fullName>
    </recommendedName>
</protein>
<dbReference type="PROSITE" id="PS51293">
    <property type="entry name" value="SANT"/>
    <property type="match status" value="1"/>
</dbReference>
<dbReference type="CDD" id="cd00167">
    <property type="entry name" value="SANT"/>
    <property type="match status" value="2"/>
</dbReference>